<organism evidence="9">
    <name type="scientific">Hirondellea gigas</name>
    <dbReference type="NCBI Taxonomy" id="1518452"/>
    <lineage>
        <taxon>Eukaryota</taxon>
        <taxon>Metazoa</taxon>
        <taxon>Ecdysozoa</taxon>
        <taxon>Arthropoda</taxon>
        <taxon>Crustacea</taxon>
        <taxon>Multicrustacea</taxon>
        <taxon>Malacostraca</taxon>
        <taxon>Eumalacostraca</taxon>
        <taxon>Peracarida</taxon>
        <taxon>Amphipoda</taxon>
        <taxon>Amphilochidea</taxon>
        <taxon>Lysianassida</taxon>
        <taxon>Lysianassidira</taxon>
        <taxon>Lysianassoidea</taxon>
        <taxon>Lysianassidae</taxon>
        <taxon>Hirondellea</taxon>
    </lineage>
</organism>
<comment type="catalytic activity">
    <reaction evidence="7">
        <text>DNA(n) + a 2'-deoxyribonucleoside 5'-triphosphate = DNA(n+1) + diphosphate</text>
        <dbReference type="Rhea" id="RHEA:22508"/>
        <dbReference type="Rhea" id="RHEA-COMP:17339"/>
        <dbReference type="Rhea" id="RHEA-COMP:17340"/>
        <dbReference type="ChEBI" id="CHEBI:33019"/>
        <dbReference type="ChEBI" id="CHEBI:61560"/>
        <dbReference type="ChEBI" id="CHEBI:173112"/>
        <dbReference type="EC" id="2.7.7.7"/>
    </reaction>
    <physiologicalReaction direction="left-to-right" evidence="7">
        <dbReference type="Rhea" id="RHEA:22509"/>
    </physiologicalReaction>
</comment>
<comment type="similarity">
    <text evidence="1">Belongs to the eukaryotic-type primase small subunit family.</text>
</comment>
<dbReference type="EMBL" id="IACT01006923">
    <property type="protein sequence ID" value="LAC26045.1"/>
    <property type="molecule type" value="mRNA"/>
</dbReference>
<evidence type="ECO:0000313" key="9">
    <source>
        <dbReference type="EMBL" id="LAC26045.1"/>
    </source>
</evidence>
<dbReference type="GO" id="GO:0031297">
    <property type="term" value="P:replication fork processing"/>
    <property type="evidence" value="ECO:0007669"/>
    <property type="project" value="TreeGrafter"/>
</dbReference>
<keyword evidence="3" id="KW-0239">DNA-directed DNA polymerase</keyword>
<dbReference type="AlphaFoldDB" id="A0A6A7G8N9"/>
<evidence type="ECO:0000256" key="8">
    <source>
        <dbReference type="SAM" id="MobiDB-lite"/>
    </source>
</evidence>
<sequence length="552" mass="64485">MITSFALLSRSAGISPEKFYGPRPKKVTRSLSKLQREIRQAATRSDFMNKYRRYYTLVKACAEADLKSGKSYRIFAEGKRLSGSLQFFVATYEGFWEKYSILPSEQKIFYEVIRTDYPCRLYFDLEFDRTINPTVDGEILLQDFIERLISQIRSKLDIEISEENIIDLDASSSKKFSRHLICHLPNAVFDNNQSMGVFVDELCSNLEDEEKEMNDNQKENDPSNEFSSDSQQTNSKSQFVLTEKKQNGSLITYRKCWIDRSVYSNNRCFRIISSSKVLQKRPFVLSKSCRFPVKSKRQLFFDSLICNVQITDSTRVIRCQPFRIPRGIASSGTMKPPDYIPSVAIDGKKCRFGSPFPEIDAFIQSEVKKRGRNGWIRRWEHLKTDNHEMIRYDIAVHRFCHRIGRHHKSNHIYLVVDLNEGVYHQHCLDKEDCVGYRSRPFRIPWSVFQQKQNEPFEEELRAFQTPQKFVVPDIDENDFREATAIDDSMSQTRLSSNFRSDDSMELSSANANTNDSQINLCQRDFSDEYVDLSAEICRDIDELAIKCRDRQY</sequence>
<keyword evidence="3" id="KW-0808">Transferase</keyword>
<evidence type="ECO:0000256" key="4">
    <source>
        <dbReference type="ARBA" id="ARBA00026139"/>
    </source>
</evidence>
<accession>A0A6A7G8N9</accession>
<dbReference type="Pfam" id="PF03121">
    <property type="entry name" value="Herpes_UL52"/>
    <property type="match status" value="1"/>
</dbReference>
<dbReference type="EC" id="2.7.7.102" evidence="6"/>
<comment type="catalytic activity">
    <reaction evidence="5">
        <text>ssDNA + n NTP = ssDNA/pppN(pN)n-1 hybrid + (n-1) diphosphate.</text>
        <dbReference type="EC" id="2.7.7.102"/>
    </reaction>
</comment>
<dbReference type="GO" id="GO:0005634">
    <property type="term" value="C:nucleus"/>
    <property type="evidence" value="ECO:0007669"/>
    <property type="project" value="TreeGrafter"/>
</dbReference>
<dbReference type="PANTHER" id="PTHR31399">
    <property type="entry name" value="DNA-DIRECTED PRIMASE / POLYMERASE PROTEIN"/>
    <property type="match status" value="1"/>
</dbReference>
<dbReference type="GO" id="GO:0003682">
    <property type="term" value="F:chromatin binding"/>
    <property type="evidence" value="ECO:0007669"/>
    <property type="project" value="TreeGrafter"/>
</dbReference>
<dbReference type="GO" id="GO:0006264">
    <property type="term" value="P:mitochondrial DNA replication"/>
    <property type="evidence" value="ECO:0007669"/>
    <property type="project" value="TreeGrafter"/>
</dbReference>
<keyword evidence="3" id="KW-0548">Nucleotidyltransferase</keyword>
<dbReference type="PANTHER" id="PTHR31399:SF0">
    <property type="entry name" value="DNA-DIRECTED PRIMASE_POLYMERASE PROTEIN"/>
    <property type="match status" value="1"/>
</dbReference>
<evidence type="ECO:0000256" key="7">
    <source>
        <dbReference type="ARBA" id="ARBA00047303"/>
    </source>
</evidence>
<feature type="region of interest" description="Disordered" evidence="8">
    <location>
        <begin position="209"/>
        <end position="239"/>
    </location>
</feature>
<dbReference type="InterPro" id="IPR044917">
    <property type="entry name" value="PRIMPOL"/>
</dbReference>
<evidence type="ECO:0000256" key="1">
    <source>
        <dbReference type="ARBA" id="ARBA00009762"/>
    </source>
</evidence>
<dbReference type="GO" id="GO:0005759">
    <property type="term" value="C:mitochondrial matrix"/>
    <property type="evidence" value="ECO:0007669"/>
    <property type="project" value="TreeGrafter"/>
</dbReference>
<dbReference type="GO" id="GO:0042276">
    <property type="term" value="P:error-prone translesion synthesis"/>
    <property type="evidence" value="ECO:0007669"/>
    <property type="project" value="InterPro"/>
</dbReference>
<evidence type="ECO:0000256" key="5">
    <source>
        <dbReference type="ARBA" id="ARBA00044677"/>
    </source>
</evidence>
<evidence type="ECO:0000256" key="2">
    <source>
        <dbReference type="ARBA" id="ARBA00012417"/>
    </source>
</evidence>
<evidence type="ECO:0000256" key="6">
    <source>
        <dbReference type="ARBA" id="ARBA00044768"/>
    </source>
</evidence>
<name>A0A6A7G8N9_9CRUS</name>
<reference evidence="9" key="1">
    <citation type="submission" date="2017-11" db="EMBL/GenBank/DDBJ databases">
        <title>The sensing device of the deep-sea amphipod.</title>
        <authorList>
            <person name="Kobayashi H."/>
            <person name="Nagahama T."/>
            <person name="Arai W."/>
            <person name="Sasagawa Y."/>
            <person name="Umeda M."/>
            <person name="Hayashi T."/>
            <person name="Nikaido I."/>
            <person name="Watanabe H."/>
            <person name="Oguri K."/>
            <person name="Kitazato H."/>
            <person name="Fujioka K."/>
            <person name="Kido Y."/>
            <person name="Takami H."/>
        </authorList>
    </citation>
    <scope>NUCLEOTIDE SEQUENCE</scope>
    <source>
        <tissue evidence="9">Whole body</tissue>
    </source>
</reference>
<dbReference type="GO" id="GO:0003887">
    <property type="term" value="F:DNA-directed DNA polymerase activity"/>
    <property type="evidence" value="ECO:0007669"/>
    <property type="project" value="UniProtKB-KW"/>
</dbReference>
<proteinExistence type="evidence at transcript level"/>
<dbReference type="GO" id="GO:0009411">
    <property type="term" value="P:response to UV"/>
    <property type="evidence" value="ECO:0007669"/>
    <property type="project" value="TreeGrafter"/>
</dbReference>
<evidence type="ECO:0000256" key="3">
    <source>
        <dbReference type="ARBA" id="ARBA00022932"/>
    </source>
</evidence>
<dbReference type="EC" id="2.7.7.7" evidence="2"/>
<feature type="compositionally biased region" description="Polar residues" evidence="8">
    <location>
        <begin position="223"/>
        <end position="239"/>
    </location>
</feature>
<protein>
    <recommendedName>
        <fullName evidence="4">DNA-directed primase/polymerase protein</fullName>
        <ecNumber evidence="6">2.7.7.102</ecNumber>
        <ecNumber evidence="2">2.7.7.7</ecNumber>
    </recommendedName>
</protein>